<comment type="caution">
    <text evidence="7">The sequence shown here is derived from an EMBL/GenBank/DDBJ whole genome shotgun (WGS) entry which is preliminary data.</text>
</comment>
<dbReference type="InterPro" id="IPR001254">
    <property type="entry name" value="Trypsin_dom"/>
</dbReference>
<keyword evidence="2 5" id="KW-0378">Hydrolase</keyword>
<dbReference type="CDD" id="cd00190">
    <property type="entry name" value="Tryp_SPc"/>
    <property type="match status" value="1"/>
</dbReference>
<reference evidence="7" key="1">
    <citation type="submission" date="2021-04" db="EMBL/GenBank/DDBJ databases">
        <authorList>
            <consortium name="Molecular Ecology Group"/>
        </authorList>
    </citation>
    <scope>NUCLEOTIDE SEQUENCE</scope>
</reference>
<proteinExistence type="predicted"/>
<dbReference type="FunFam" id="2.40.10.10:FF:000003">
    <property type="entry name" value="Transmembrane serine protease 3"/>
    <property type="match status" value="1"/>
</dbReference>
<gene>
    <name evidence="7" type="ORF">CUNI_LOCUS3411</name>
</gene>
<accession>A0A8S3YLA5</accession>
<name>A0A8S3YLA5_9EUPU</name>
<dbReference type="GO" id="GO:0004252">
    <property type="term" value="F:serine-type endopeptidase activity"/>
    <property type="evidence" value="ECO:0007669"/>
    <property type="project" value="InterPro"/>
</dbReference>
<dbReference type="SMART" id="SM00020">
    <property type="entry name" value="Tryp_SPc"/>
    <property type="match status" value="1"/>
</dbReference>
<dbReference type="PANTHER" id="PTHR24252">
    <property type="entry name" value="ACROSIN-RELATED"/>
    <property type="match status" value="1"/>
</dbReference>
<dbReference type="Pfam" id="PF00089">
    <property type="entry name" value="Trypsin"/>
    <property type="match status" value="1"/>
</dbReference>
<dbReference type="InterPro" id="IPR033116">
    <property type="entry name" value="TRYPSIN_SER"/>
</dbReference>
<evidence type="ECO:0000256" key="3">
    <source>
        <dbReference type="ARBA" id="ARBA00022825"/>
    </source>
</evidence>
<evidence type="ECO:0000256" key="4">
    <source>
        <dbReference type="ARBA" id="ARBA00023157"/>
    </source>
</evidence>
<evidence type="ECO:0000313" key="8">
    <source>
        <dbReference type="Proteomes" id="UP000678393"/>
    </source>
</evidence>
<keyword evidence="4" id="KW-1015">Disulfide bond</keyword>
<evidence type="ECO:0000256" key="5">
    <source>
        <dbReference type="RuleBase" id="RU363034"/>
    </source>
</evidence>
<dbReference type="Gene3D" id="2.40.10.10">
    <property type="entry name" value="Trypsin-like serine proteases"/>
    <property type="match status" value="1"/>
</dbReference>
<dbReference type="Proteomes" id="UP000678393">
    <property type="component" value="Unassembled WGS sequence"/>
</dbReference>
<dbReference type="PRINTS" id="PR00722">
    <property type="entry name" value="CHYMOTRYPSIN"/>
</dbReference>
<dbReference type="PROSITE" id="PS00135">
    <property type="entry name" value="TRYPSIN_SER"/>
    <property type="match status" value="1"/>
</dbReference>
<keyword evidence="8" id="KW-1185">Reference proteome</keyword>
<dbReference type="PROSITE" id="PS00134">
    <property type="entry name" value="TRYPSIN_HIS"/>
    <property type="match status" value="1"/>
</dbReference>
<keyword evidence="1 5" id="KW-0645">Protease</keyword>
<evidence type="ECO:0000256" key="1">
    <source>
        <dbReference type="ARBA" id="ARBA00022670"/>
    </source>
</evidence>
<sequence>RCGVMATPLIIGGRKSRAGQWPWQVSLQIATSTTPWHRCGGVLVHARWVLTAAHCVEGPFYGDTVNWRVVMADYDLESVSGNEIYRSIRRIISHPEYFRSSNFPNDVALLELDSPVDLTSGDVQTACLPDSDFPLTPGTNCWISGWGETRGSGGKENVMNEVPVDVMSHDQCKPMWGRVDIDVLDSQVCLGYGDTGACYGDSGGPLMCEREGRFYVAGVMSWLINNCSANNFPNVFTRLPNYMDWLYKELDYFEWFRHL</sequence>
<feature type="domain" description="Peptidase S1" evidence="6">
    <location>
        <begin position="10"/>
        <end position="251"/>
    </location>
</feature>
<dbReference type="AlphaFoldDB" id="A0A8S3YLA5"/>
<evidence type="ECO:0000313" key="7">
    <source>
        <dbReference type="EMBL" id="CAG5117853.1"/>
    </source>
</evidence>
<keyword evidence="3 5" id="KW-0720">Serine protease</keyword>
<dbReference type="PANTHER" id="PTHR24252:SF11">
    <property type="entry name" value="ATRIAL NATRIURETIC PEPTIDE-CONVERTING ENZYME ISOFORM X1"/>
    <property type="match status" value="1"/>
</dbReference>
<dbReference type="OrthoDB" id="6380398at2759"/>
<organism evidence="7 8">
    <name type="scientific">Candidula unifasciata</name>
    <dbReference type="NCBI Taxonomy" id="100452"/>
    <lineage>
        <taxon>Eukaryota</taxon>
        <taxon>Metazoa</taxon>
        <taxon>Spiralia</taxon>
        <taxon>Lophotrochozoa</taxon>
        <taxon>Mollusca</taxon>
        <taxon>Gastropoda</taxon>
        <taxon>Heterobranchia</taxon>
        <taxon>Euthyneura</taxon>
        <taxon>Panpulmonata</taxon>
        <taxon>Eupulmonata</taxon>
        <taxon>Stylommatophora</taxon>
        <taxon>Helicina</taxon>
        <taxon>Helicoidea</taxon>
        <taxon>Geomitridae</taxon>
        <taxon>Candidula</taxon>
    </lineage>
</organism>
<dbReference type="InterPro" id="IPR001314">
    <property type="entry name" value="Peptidase_S1A"/>
</dbReference>
<feature type="non-terminal residue" evidence="7">
    <location>
        <position position="1"/>
    </location>
</feature>
<dbReference type="InterPro" id="IPR009003">
    <property type="entry name" value="Peptidase_S1_PA"/>
</dbReference>
<dbReference type="InterPro" id="IPR018114">
    <property type="entry name" value="TRYPSIN_HIS"/>
</dbReference>
<dbReference type="GO" id="GO:0006508">
    <property type="term" value="P:proteolysis"/>
    <property type="evidence" value="ECO:0007669"/>
    <property type="project" value="UniProtKB-KW"/>
</dbReference>
<evidence type="ECO:0000256" key="2">
    <source>
        <dbReference type="ARBA" id="ARBA00022801"/>
    </source>
</evidence>
<protein>
    <recommendedName>
        <fullName evidence="6">Peptidase S1 domain-containing protein</fullName>
    </recommendedName>
</protein>
<dbReference type="PROSITE" id="PS50240">
    <property type="entry name" value="TRYPSIN_DOM"/>
    <property type="match status" value="1"/>
</dbReference>
<dbReference type="InterPro" id="IPR043504">
    <property type="entry name" value="Peptidase_S1_PA_chymotrypsin"/>
</dbReference>
<dbReference type="EMBL" id="CAJHNH020000462">
    <property type="protein sequence ID" value="CAG5117853.1"/>
    <property type="molecule type" value="Genomic_DNA"/>
</dbReference>
<evidence type="ECO:0000259" key="6">
    <source>
        <dbReference type="PROSITE" id="PS50240"/>
    </source>
</evidence>
<dbReference type="SUPFAM" id="SSF50494">
    <property type="entry name" value="Trypsin-like serine proteases"/>
    <property type="match status" value="1"/>
</dbReference>